<gene>
    <name evidence="9" type="primary">fliQ1</name>
    <name evidence="9" type="ORF">VPARA_53490</name>
</gene>
<evidence type="ECO:0000256" key="8">
    <source>
        <dbReference type="SAM" id="Phobius"/>
    </source>
</evidence>
<comment type="caution">
    <text evidence="9">The sequence shown here is derived from an EMBL/GenBank/DDBJ whole genome shotgun (WGS) entry which is preliminary data.</text>
</comment>
<organism evidence="9 10">
    <name type="scientific">Variovorax paradoxus</name>
    <dbReference type="NCBI Taxonomy" id="34073"/>
    <lineage>
        <taxon>Bacteria</taxon>
        <taxon>Pseudomonadati</taxon>
        <taxon>Pseudomonadota</taxon>
        <taxon>Betaproteobacteria</taxon>
        <taxon>Burkholderiales</taxon>
        <taxon>Comamonadaceae</taxon>
        <taxon>Variovorax</taxon>
    </lineage>
</organism>
<dbReference type="GO" id="GO:0009306">
    <property type="term" value="P:protein secretion"/>
    <property type="evidence" value="ECO:0007669"/>
    <property type="project" value="InterPro"/>
</dbReference>
<dbReference type="Pfam" id="PF01313">
    <property type="entry name" value="Bac_export_3"/>
    <property type="match status" value="1"/>
</dbReference>
<evidence type="ECO:0000313" key="10">
    <source>
        <dbReference type="Proteomes" id="UP000035170"/>
    </source>
</evidence>
<evidence type="ECO:0000313" key="9">
    <source>
        <dbReference type="EMBL" id="KLN53510.1"/>
    </source>
</evidence>
<keyword evidence="7 8" id="KW-0472">Membrane</keyword>
<evidence type="ECO:0000256" key="3">
    <source>
        <dbReference type="ARBA" id="ARBA00022475"/>
    </source>
</evidence>
<dbReference type="GO" id="GO:0005886">
    <property type="term" value="C:plasma membrane"/>
    <property type="evidence" value="ECO:0007669"/>
    <property type="project" value="UniProtKB-SubCell"/>
</dbReference>
<sequence length="103" mass="11217">MNIPLPSKAYRKKNAMTPQNILDITREGLLLVLWISLPVVAVATLTALVVAVLQAVTQVQDQSIGQSIRMIAVMVAIIATAGWMGRDVMRFAERAMQTLSSLP</sequence>
<dbReference type="PANTHER" id="PTHR34040:SF7">
    <property type="entry name" value="SURFACE PRESENTATION OF ANTIGENS PROTEIN SPAQ"/>
    <property type="match status" value="1"/>
</dbReference>
<keyword evidence="9" id="KW-0966">Cell projection</keyword>
<comment type="similarity">
    <text evidence="2">Belongs to the FliQ/MopD/SpaQ family.</text>
</comment>
<evidence type="ECO:0000256" key="4">
    <source>
        <dbReference type="ARBA" id="ARBA00022692"/>
    </source>
</evidence>
<keyword evidence="9" id="KW-0969">Cilium</keyword>
<dbReference type="InterPro" id="IPR002191">
    <property type="entry name" value="Bac_export_3"/>
</dbReference>
<accession>A0A0H2M921</accession>
<keyword evidence="3" id="KW-1003">Cell membrane</keyword>
<evidence type="ECO:0000256" key="6">
    <source>
        <dbReference type="ARBA" id="ARBA00023026"/>
    </source>
</evidence>
<evidence type="ECO:0000256" key="5">
    <source>
        <dbReference type="ARBA" id="ARBA00022989"/>
    </source>
</evidence>
<feature type="transmembrane region" description="Helical" evidence="8">
    <location>
        <begin position="29"/>
        <end position="56"/>
    </location>
</feature>
<dbReference type="EMBL" id="JZWI01000033">
    <property type="protein sequence ID" value="KLN53510.1"/>
    <property type="molecule type" value="Genomic_DNA"/>
</dbReference>
<comment type="subcellular location">
    <subcellularLocation>
        <location evidence="1">Cell membrane</location>
        <topology evidence="1">Multi-pass membrane protein</topology>
    </subcellularLocation>
</comment>
<evidence type="ECO:0000256" key="7">
    <source>
        <dbReference type="ARBA" id="ARBA00023136"/>
    </source>
</evidence>
<dbReference type="Proteomes" id="UP000035170">
    <property type="component" value="Unassembled WGS sequence"/>
</dbReference>
<dbReference type="PANTHER" id="PTHR34040">
    <property type="entry name" value="FLAGELLAR BIOSYNTHETIC PROTEIN FLIQ"/>
    <property type="match status" value="1"/>
</dbReference>
<dbReference type="AlphaFoldDB" id="A0A0H2M921"/>
<keyword evidence="4 8" id="KW-0812">Transmembrane</keyword>
<evidence type="ECO:0000256" key="1">
    <source>
        <dbReference type="ARBA" id="ARBA00004651"/>
    </source>
</evidence>
<keyword evidence="10" id="KW-1185">Reference proteome</keyword>
<dbReference type="PRINTS" id="PR00952">
    <property type="entry name" value="TYPE3IMQPROT"/>
</dbReference>
<feature type="transmembrane region" description="Helical" evidence="8">
    <location>
        <begin position="68"/>
        <end position="85"/>
    </location>
</feature>
<dbReference type="PATRIC" id="fig|34073.19.peg.5467"/>
<keyword evidence="6" id="KW-0843">Virulence</keyword>
<evidence type="ECO:0000256" key="2">
    <source>
        <dbReference type="ARBA" id="ARBA00006156"/>
    </source>
</evidence>
<dbReference type="NCBIfam" id="TIGR01403">
    <property type="entry name" value="fliQ_rel_III"/>
    <property type="match status" value="1"/>
</dbReference>
<keyword evidence="9" id="KW-0282">Flagellum</keyword>
<name>A0A0H2M921_VARPD</name>
<protein>
    <submittedName>
        <fullName evidence="9">Flagellar biosynthetic protein FliQ</fullName>
    </submittedName>
</protein>
<reference evidence="9 10" key="1">
    <citation type="submission" date="2015-03" db="EMBL/GenBank/DDBJ databases">
        <title>Genome sequence of Variovorax paradoxus TBEA6.</title>
        <authorList>
            <person name="Poehlein A."/>
            <person name="Schuldes J."/>
            <person name="Wuebbeler J.H."/>
            <person name="Hiessl S."/>
            <person name="Steinbuechel A."/>
            <person name="Daniel R."/>
        </authorList>
    </citation>
    <scope>NUCLEOTIDE SEQUENCE [LARGE SCALE GENOMIC DNA]</scope>
    <source>
        <strain evidence="9 10">TBEA6</strain>
    </source>
</reference>
<dbReference type="InterPro" id="IPR006306">
    <property type="entry name" value="T3SS_HrpO"/>
</dbReference>
<proteinExistence type="inferred from homology"/>
<keyword evidence="5 8" id="KW-1133">Transmembrane helix</keyword>